<feature type="signal peptide" evidence="2">
    <location>
        <begin position="1"/>
        <end position="19"/>
    </location>
</feature>
<proteinExistence type="predicted"/>
<gene>
    <name evidence="3" type="ORF">FOL47_007153</name>
</gene>
<dbReference type="EMBL" id="JAAPAO010000411">
    <property type="protein sequence ID" value="KAF4660489.1"/>
    <property type="molecule type" value="Genomic_DNA"/>
</dbReference>
<sequence>MTLRLGIFGTLLPIAQSFAAVEVADQCHDYCREIFGVDSYCRYHNQQYYCRGGLPSSYPCVPRVDCAVEGSGASDPVTAPVKSSVQEEPVDARVQAADGLTGCDSYCRELNPGVVTYCKLSMDPPTCKHGGQLCRPSQECTTGYYNPSASASSETRPKTTRNVIRTTSAPNNGANPRPGCEGDAPDGEEDVFWWTEWPSGLYTEAQWTQYYQRLFRLLTTNCAYMRVTKLILRVLHPQFPPGASSSGKLWYPDGDVTQSIIYKELLTKLGQTSVREIYMLPYVFDSVSREGWLSIAPTKGKVMSGVFHLLEEYNTQLSSIKFSGITVDYEEMKHLPAEYDLFWDPNGASDFKDGTNFEVGVAIGFDQIGRFEEWPWIDNFYLEMYDFFRPTPYIDQTSDSRFLVYENDYSKMVDYIVNEAVDKKVQAAHRRCHDRGTLALYLLGSALILDELKRLIWWMAKPYLPTSVKAIGLTELPDFESDGSMLRCHNILGGGPGRLLFVHAREGEVPPETLYVTSASITELYKSSRRNASGCTLLNREIFPLVFCRIEDTLYTAALGSTEILSFSLSACDLVASFQLVDFPVGELISSGGYLFVLKHNDQDLRVLSKSLSCCYQEARFRQPVMSIDVSASMERLAETRVAYVFWSDKTYTDGILRISSLGTIDEDEVAIDMPRIEKCHFIPNCDDYIILTLRQTHCVNLRSTFSDYDIVIFDLENLYCVSSYKVDYMRTSWLVDIKVTEEWYILLVSEKRNGSRRGTVLALES</sequence>
<feature type="chain" id="PRO_5029772211" evidence="2">
    <location>
        <begin position="20"/>
        <end position="766"/>
    </location>
</feature>
<evidence type="ECO:0000313" key="4">
    <source>
        <dbReference type="Proteomes" id="UP000591131"/>
    </source>
</evidence>
<reference evidence="3 4" key="1">
    <citation type="submission" date="2020-04" db="EMBL/GenBank/DDBJ databases">
        <title>Perkinsus chesapeaki whole genome sequence.</title>
        <authorList>
            <person name="Bogema D.R."/>
        </authorList>
    </citation>
    <scope>NUCLEOTIDE SEQUENCE [LARGE SCALE GENOMIC DNA]</scope>
    <source>
        <strain evidence="3">ATCC PRA-425</strain>
    </source>
</reference>
<dbReference type="AlphaFoldDB" id="A0A7J6LMH4"/>
<evidence type="ECO:0000313" key="3">
    <source>
        <dbReference type="EMBL" id="KAF4660489.1"/>
    </source>
</evidence>
<keyword evidence="4" id="KW-1185">Reference proteome</keyword>
<protein>
    <submittedName>
        <fullName evidence="3">Uncharacterized protein</fullName>
    </submittedName>
</protein>
<organism evidence="3 4">
    <name type="scientific">Perkinsus chesapeaki</name>
    <name type="common">Clam parasite</name>
    <name type="synonym">Perkinsus andrewsi</name>
    <dbReference type="NCBI Taxonomy" id="330153"/>
    <lineage>
        <taxon>Eukaryota</taxon>
        <taxon>Sar</taxon>
        <taxon>Alveolata</taxon>
        <taxon>Perkinsozoa</taxon>
        <taxon>Perkinsea</taxon>
        <taxon>Perkinsida</taxon>
        <taxon>Perkinsidae</taxon>
        <taxon>Perkinsus</taxon>
    </lineage>
</organism>
<comment type="caution">
    <text evidence="3">The sequence shown here is derived from an EMBL/GenBank/DDBJ whole genome shotgun (WGS) entry which is preliminary data.</text>
</comment>
<feature type="region of interest" description="Disordered" evidence="1">
    <location>
        <begin position="165"/>
        <end position="184"/>
    </location>
</feature>
<accession>A0A7J6LMH4</accession>
<keyword evidence="2" id="KW-0732">Signal</keyword>
<evidence type="ECO:0000256" key="1">
    <source>
        <dbReference type="SAM" id="MobiDB-lite"/>
    </source>
</evidence>
<feature type="compositionally biased region" description="Polar residues" evidence="1">
    <location>
        <begin position="165"/>
        <end position="174"/>
    </location>
</feature>
<name>A0A7J6LMH4_PERCH</name>
<evidence type="ECO:0000256" key="2">
    <source>
        <dbReference type="SAM" id="SignalP"/>
    </source>
</evidence>
<dbReference type="Proteomes" id="UP000591131">
    <property type="component" value="Unassembled WGS sequence"/>
</dbReference>
<dbReference type="OrthoDB" id="427770at2759"/>